<dbReference type="InterPro" id="IPR050789">
    <property type="entry name" value="Diverse_Enzym_Activities"/>
</dbReference>
<keyword evidence="3" id="KW-1185">Reference proteome</keyword>
<name>A0A0G9MTM3_9SPHN</name>
<evidence type="ECO:0000313" key="3">
    <source>
        <dbReference type="Proteomes" id="UP000053464"/>
    </source>
</evidence>
<dbReference type="InterPro" id="IPR001466">
    <property type="entry name" value="Beta-lactam-related"/>
</dbReference>
<dbReference type="PATRIC" id="fig|1581420.6.peg.1514"/>
<dbReference type="SUPFAM" id="SSF56601">
    <property type="entry name" value="beta-lactamase/transpeptidase-like"/>
    <property type="match status" value="1"/>
</dbReference>
<comment type="caution">
    <text evidence="2">The sequence shown here is derived from an EMBL/GenBank/DDBJ whole genome shotgun (WGS) entry which is preliminary data.</text>
</comment>
<evidence type="ECO:0000313" key="2">
    <source>
        <dbReference type="EMBL" id="KLE34107.1"/>
    </source>
</evidence>
<accession>A0A0G9MTM3</accession>
<dbReference type="Proteomes" id="UP000053464">
    <property type="component" value="Unassembled WGS sequence"/>
</dbReference>
<dbReference type="Gene3D" id="3.40.710.10">
    <property type="entry name" value="DD-peptidase/beta-lactamase superfamily"/>
    <property type="match status" value="1"/>
</dbReference>
<dbReference type="STRING" id="1581420.AAW00_07415"/>
<gene>
    <name evidence="2" type="ORF">AAW00_07415</name>
</gene>
<dbReference type="EMBL" id="LBHB01000002">
    <property type="protein sequence ID" value="KLE34107.1"/>
    <property type="molecule type" value="Genomic_DNA"/>
</dbReference>
<dbReference type="PANTHER" id="PTHR43283:SF3">
    <property type="entry name" value="BETA-LACTAMASE FAMILY PROTEIN (AFU_ORTHOLOGUE AFUA_5G07500)"/>
    <property type="match status" value="1"/>
</dbReference>
<reference evidence="2 3" key="1">
    <citation type="submission" date="2015-04" db="EMBL/GenBank/DDBJ databases">
        <title>The draft genome sequence of Erythrobacter luteus KA37.</title>
        <authorList>
            <person name="Zhuang L."/>
            <person name="Liu Y."/>
            <person name="Shao Z."/>
        </authorList>
    </citation>
    <scope>NUCLEOTIDE SEQUENCE [LARGE SCALE GENOMIC DNA]</scope>
    <source>
        <strain evidence="2 3">KA37</strain>
    </source>
</reference>
<dbReference type="InterPro" id="IPR012338">
    <property type="entry name" value="Beta-lactam/transpept-like"/>
</dbReference>
<organism evidence="2 3">
    <name type="scientific">Aurantiacibacter luteus</name>
    <dbReference type="NCBI Taxonomy" id="1581420"/>
    <lineage>
        <taxon>Bacteria</taxon>
        <taxon>Pseudomonadati</taxon>
        <taxon>Pseudomonadota</taxon>
        <taxon>Alphaproteobacteria</taxon>
        <taxon>Sphingomonadales</taxon>
        <taxon>Erythrobacteraceae</taxon>
        <taxon>Aurantiacibacter</taxon>
    </lineage>
</organism>
<dbReference type="Pfam" id="PF00144">
    <property type="entry name" value="Beta-lactamase"/>
    <property type="match status" value="1"/>
</dbReference>
<protein>
    <recommendedName>
        <fullName evidence="1">Beta-lactamase-related domain-containing protein</fullName>
    </recommendedName>
</protein>
<feature type="domain" description="Beta-lactamase-related" evidence="1">
    <location>
        <begin position="28"/>
        <end position="258"/>
    </location>
</feature>
<dbReference type="PANTHER" id="PTHR43283">
    <property type="entry name" value="BETA-LACTAMASE-RELATED"/>
    <property type="match status" value="1"/>
</dbReference>
<evidence type="ECO:0000259" key="1">
    <source>
        <dbReference type="Pfam" id="PF00144"/>
    </source>
</evidence>
<dbReference type="AlphaFoldDB" id="A0A0G9MTM3"/>
<sequence>MFGTGAVALAGCTSLPPSAPDPLGARIDAHFAPLAATRDVSGVLRVERPGKPPLERSWGYADWQGRFRHTGETRFSAASVTKGVTAAALVALVRAGNMMLTDPVSRWMPALAAFPAMSLEAVLSHRAGLPRDFPDDYDPVRASASAWLAANRAGVGPVGEESYSNVGYGLLAEVIAASTGRAFADVVGELVVAPAGMTASAVLPGIAADAVGGALPYTAGPAPQLVETPVPAPLEFGSSGLVTTASDLIRWARALADGAWPELFAPDDPFGSIDRGTDAGGEYVSIQGTLPGYSANAIAWRGGPAVAYAGNLFSFPVLDMGRTLRALVAGEGPPVPAMRPADVPLGAEHRSLAGEHMAEGFGRIAIRLDASGRGMRLTFPERAAYWSFYLTPMAGGALHWRAFDRILSRGADGTLVLVER</sequence>
<proteinExistence type="predicted"/>